<dbReference type="EMBL" id="CAVNYO010000181">
    <property type="protein sequence ID" value="CAK5272153.1"/>
    <property type="molecule type" value="Genomic_DNA"/>
</dbReference>
<protein>
    <submittedName>
        <fullName evidence="2">Uncharacterized protein</fullName>
    </submittedName>
</protein>
<keyword evidence="3" id="KW-1185">Reference proteome</keyword>
<name>A0AAD2Q3I5_9AGAR</name>
<proteinExistence type="predicted"/>
<reference evidence="2" key="1">
    <citation type="submission" date="2023-11" db="EMBL/GenBank/DDBJ databases">
        <authorList>
            <person name="De Vega J J."/>
            <person name="De Vega J J."/>
        </authorList>
    </citation>
    <scope>NUCLEOTIDE SEQUENCE</scope>
</reference>
<feature type="compositionally biased region" description="Basic residues" evidence="1">
    <location>
        <begin position="127"/>
        <end position="137"/>
    </location>
</feature>
<evidence type="ECO:0000313" key="2">
    <source>
        <dbReference type="EMBL" id="CAK5272153.1"/>
    </source>
</evidence>
<evidence type="ECO:0000313" key="3">
    <source>
        <dbReference type="Proteomes" id="UP001295794"/>
    </source>
</evidence>
<feature type="region of interest" description="Disordered" evidence="1">
    <location>
        <begin position="64"/>
        <end position="141"/>
    </location>
</feature>
<sequence>TLSSLWTATALEPHPLSSSPSALLHWSHGHSEPRFGFLLSNKTARKNETLFSKLALHPSRCRPCPVPRCDRPTRSSCSARSSPRTTRRPMQPKRTSARSQARLGVVSPTQSVLCGRSAPQSSSGRGCGRRRSVHWKRAPSLSRGREGTTILASTRPLCSGWTI</sequence>
<feature type="non-terminal residue" evidence="2">
    <location>
        <position position="163"/>
    </location>
</feature>
<accession>A0AAD2Q3I5</accession>
<dbReference type="Proteomes" id="UP001295794">
    <property type="component" value="Unassembled WGS sequence"/>
</dbReference>
<feature type="non-terminal residue" evidence="2">
    <location>
        <position position="1"/>
    </location>
</feature>
<dbReference type="AlphaFoldDB" id="A0AAD2Q3I5"/>
<evidence type="ECO:0000256" key="1">
    <source>
        <dbReference type="SAM" id="MobiDB-lite"/>
    </source>
</evidence>
<feature type="compositionally biased region" description="Low complexity" evidence="1">
    <location>
        <begin position="74"/>
        <end position="84"/>
    </location>
</feature>
<comment type="caution">
    <text evidence="2">The sequence shown here is derived from an EMBL/GenBank/DDBJ whole genome shotgun (WGS) entry which is preliminary data.</text>
</comment>
<organism evidence="2 3">
    <name type="scientific">Mycena citricolor</name>
    <dbReference type="NCBI Taxonomy" id="2018698"/>
    <lineage>
        <taxon>Eukaryota</taxon>
        <taxon>Fungi</taxon>
        <taxon>Dikarya</taxon>
        <taxon>Basidiomycota</taxon>
        <taxon>Agaricomycotina</taxon>
        <taxon>Agaricomycetes</taxon>
        <taxon>Agaricomycetidae</taxon>
        <taxon>Agaricales</taxon>
        <taxon>Marasmiineae</taxon>
        <taxon>Mycenaceae</taxon>
        <taxon>Mycena</taxon>
    </lineage>
</organism>
<gene>
    <name evidence="2" type="ORF">MYCIT1_LOCUS17717</name>
</gene>